<dbReference type="Pfam" id="PF13566">
    <property type="entry name" value="DUF4130"/>
    <property type="match status" value="1"/>
</dbReference>
<reference evidence="2 3" key="1">
    <citation type="journal article" date="2019" name="Nat. Med.">
        <title>A library of human gut bacterial isolates paired with longitudinal multiomics data enables mechanistic microbiome research.</title>
        <authorList>
            <person name="Poyet M."/>
            <person name="Groussin M."/>
            <person name="Gibbons S.M."/>
            <person name="Avila-Pacheco J."/>
            <person name="Jiang X."/>
            <person name="Kearney S.M."/>
            <person name="Perrotta A.R."/>
            <person name="Berdy B."/>
            <person name="Zhao S."/>
            <person name="Lieberman T.D."/>
            <person name="Swanson P.K."/>
            <person name="Smith M."/>
            <person name="Roesemann S."/>
            <person name="Alexander J.E."/>
            <person name="Rich S.A."/>
            <person name="Livny J."/>
            <person name="Vlamakis H."/>
            <person name="Clish C."/>
            <person name="Bullock K."/>
            <person name="Deik A."/>
            <person name="Scott J."/>
            <person name="Pierce K.A."/>
            <person name="Xavier R.J."/>
            <person name="Alm E.J."/>
        </authorList>
    </citation>
    <scope>NUCLEOTIDE SEQUENCE [LARGE SCALE GENOMIC DNA]</scope>
    <source>
        <strain evidence="2 3">BIOML-A32</strain>
    </source>
</reference>
<dbReference type="Proteomes" id="UP000441358">
    <property type="component" value="Unassembled WGS sequence"/>
</dbReference>
<proteinExistence type="predicted"/>
<sequence>MIIFVYDKTFEGLLTAVFDAYSRRTFPDLLVTEGEPFPLFYDEAIRIYTDDRKAERVWKGLEKKISKSSLSGLTVTWLSELPEVDLLLFRYIRKAIDAPATIEFNLGDPDILETAKIWKKVNNERLRVMQFFRFQKAADGTYFAAIAPIYNVLPLVLPYAQDRFADQQWLIYDLKREYGYYYDLNDTIEVRFEEKDLHLLTGLLSEDIMDKDEKLFQSMWKEYFKSIAIKERLNPRLHRQHMPARFWKYMPEKR</sequence>
<dbReference type="InterPro" id="IPR023875">
    <property type="entry name" value="DNA_repair_put"/>
</dbReference>
<feature type="domain" description="DUF4130" evidence="1">
    <location>
        <begin position="83"/>
        <end position="252"/>
    </location>
</feature>
<dbReference type="AlphaFoldDB" id="A0A7K0HNJ5"/>
<evidence type="ECO:0000259" key="1">
    <source>
        <dbReference type="Pfam" id="PF13566"/>
    </source>
</evidence>
<dbReference type="InterPro" id="IPR025404">
    <property type="entry name" value="DUF4130"/>
</dbReference>
<evidence type="ECO:0000313" key="3">
    <source>
        <dbReference type="Proteomes" id="UP000441358"/>
    </source>
</evidence>
<gene>
    <name evidence="2" type="ORF">GKD66_16675</name>
</gene>
<organism evidence="2 3">
    <name type="scientific">Parabacteroides distasonis</name>
    <dbReference type="NCBI Taxonomy" id="823"/>
    <lineage>
        <taxon>Bacteria</taxon>
        <taxon>Pseudomonadati</taxon>
        <taxon>Bacteroidota</taxon>
        <taxon>Bacteroidia</taxon>
        <taxon>Bacteroidales</taxon>
        <taxon>Tannerellaceae</taxon>
        <taxon>Parabacteroides</taxon>
    </lineage>
</organism>
<dbReference type="EMBL" id="WKMC01000014">
    <property type="protein sequence ID" value="MRZ51834.1"/>
    <property type="molecule type" value="Genomic_DNA"/>
</dbReference>
<protein>
    <submittedName>
        <fullName evidence="2">DUF4130 domain-containing protein</fullName>
    </submittedName>
</protein>
<accession>A0A7K0HNJ5</accession>
<comment type="caution">
    <text evidence="2">The sequence shown here is derived from an EMBL/GenBank/DDBJ whole genome shotgun (WGS) entry which is preliminary data.</text>
</comment>
<dbReference type="RefSeq" id="WP_154396490.1">
    <property type="nucleotide sequence ID" value="NZ_JAJCJX010000005.1"/>
</dbReference>
<evidence type="ECO:0000313" key="2">
    <source>
        <dbReference type="EMBL" id="MRZ51834.1"/>
    </source>
</evidence>
<name>A0A7K0HNJ5_PARDI</name>
<dbReference type="NCBIfam" id="TIGR03915">
    <property type="entry name" value="SAM_7_link_chp"/>
    <property type="match status" value="1"/>
</dbReference>